<dbReference type="Pfam" id="PF00441">
    <property type="entry name" value="Acyl-CoA_dh_1"/>
    <property type="match status" value="1"/>
</dbReference>
<evidence type="ECO:0000259" key="7">
    <source>
        <dbReference type="Pfam" id="PF02771"/>
    </source>
</evidence>
<organism evidence="8 9">
    <name type="scientific">Nakamurella alba</name>
    <dbReference type="NCBI Taxonomy" id="2665158"/>
    <lineage>
        <taxon>Bacteria</taxon>
        <taxon>Bacillati</taxon>
        <taxon>Actinomycetota</taxon>
        <taxon>Actinomycetes</taxon>
        <taxon>Nakamurellales</taxon>
        <taxon>Nakamurellaceae</taxon>
        <taxon>Nakamurella</taxon>
    </lineage>
</organism>
<sequence length="328" mass="33134">MARDVLSGSAGQGWAELAALGLVGLLIPEEAGGSGGDARDLAVVMEAAGATLSDAPLLSGAFAVAVLAGLPDAADLLPGIADGSLRATLALPQHSSVTLEGDRVTGSAGPVLDPDADLVLLVATDTAGTPVLVCCAGDADGITRTGLTVLDPTRPLVRLDLTDVPARILAREADLDPALAIGSIALAAESVGITDHALRETVAYVTGRQQFGRPIGSFQAVKHRLADLLVELEAARSAVALAAACAVGAPELLPVTAAAAQLTAGNAAALAVKEYVQLHGGIGFTWEHPAHRYVRRVRASAGLFGSAHEIRLQIADLLGLPGGNSHVR</sequence>
<dbReference type="Pfam" id="PF02771">
    <property type="entry name" value="Acyl-CoA_dh_N"/>
    <property type="match status" value="1"/>
</dbReference>
<dbReference type="Proteomes" id="UP000460221">
    <property type="component" value="Unassembled WGS sequence"/>
</dbReference>
<dbReference type="AlphaFoldDB" id="A0A7K1FVL4"/>
<evidence type="ECO:0000313" key="9">
    <source>
        <dbReference type="Proteomes" id="UP000460221"/>
    </source>
</evidence>
<dbReference type="SUPFAM" id="SSF47203">
    <property type="entry name" value="Acyl-CoA dehydrogenase C-terminal domain-like"/>
    <property type="match status" value="1"/>
</dbReference>
<keyword evidence="9" id="KW-1185">Reference proteome</keyword>
<proteinExistence type="inferred from homology"/>
<dbReference type="PANTHER" id="PTHR43884:SF20">
    <property type="entry name" value="ACYL-COA DEHYDROGENASE FADE28"/>
    <property type="match status" value="1"/>
</dbReference>
<dbReference type="Gene3D" id="1.10.540.10">
    <property type="entry name" value="Acyl-CoA dehydrogenase/oxidase, N-terminal domain"/>
    <property type="match status" value="1"/>
</dbReference>
<dbReference type="GO" id="GO:0050660">
    <property type="term" value="F:flavin adenine dinucleotide binding"/>
    <property type="evidence" value="ECO:0007669"/>
    <property type="project" value="InterPro"/>
</dbReference>
<dbReference type="PANTHER" id="PTHR43884">
    <property type="entry name" value="ACYL-COA DEHYDROGENASE"/>
    <property type="match status" value="1"/>
</dbReference>
<dbReference type="InterPro" id="IPR009075">
    <property type="entry name" value="AcylCo_DH/oxidase_C"/>
</dbReference>
<dbReference type="GO" id="GO:0003995">
    <property type="term" value="F:acyl-CoA dehydrogenase activity"/>
    <property type="evidence" value="ECO:0007669"/>
    <property type="project" value="TreeGrafter"/>
</dbReference>
<evidence type="ECO:0000256" key="4">
    <source>
        <dbReference type="ARBA" id="ARBA00022827"/>
    </source>
</evidence>
<dbReference type="InterPro" id="IPR009100">
    <property type="entry name" value="AcylCoA_DH/oxidase_NM_dom_sf"/>
</dbReference>
<accession>A0A7K1FVL4</accession>
<comment type="cofactor">
    <cofactor evidence="1">
        <name>FAD</name>
        <dbReference type="ChEBI" id="CHEBI:57692"/>
    </cofactor>
</comment>
<evidence type="ECO:0000313" key="8">
    <source>
        <dbReference type="EMBL" id="MTD17253.1"/>
    </source>
</evidence>
<protein>
    <submittedName>
        <fullName evidence="8">Acyl-CoA dehydrogenase</fullName>
    </submittedName>
</protein>
<dbReference type="Gene3D" id="1.20.140.10">
    <property type="entry name" value="Butyryl-CoA Dehydrogenase, subunit A, domain 3"/>
    <property type="match status" value="1"/>
</dbReference>
<evidence type="ECO:0000256" key="3">
    <source>
        <dbReference type="ARBA" id="ARBA00022630"/>
    </source>
</evidence>
<feature type="domain" description="Acyl-CoA dehydrogenase/oxidase C-terminal" evidence="6">
    <location>
        <begin position="179"/>
        <end position="315"/>
    </location>
</feature>
<dbReference type="InterPro" id="IPR013786">
    <property type="entry name" value="AcylCoA_DH/ox_N"/>
</dbReference>
<keyword evidence="5" id="KW-0560">Oxidoreductase</keyword>
<feature type="domain" description="Acyl-CoA dehydrogenase/oxidase N-terminal" evidence="7">
    <location>
        <begin position="14"/>
        <end position="54"/>
    </location>
</feature>
<comment type="caution">
    <text evidence="8">The sequence shown here is derived from an EMBL/GenBank/DDBJ whole genome shotgun (WGS) entry which is preliminary data.</text>
</comment>
<gene>
    <name evidence="8" type="ORF">GIS00_25305</name>
</gene>
<evidence type="ECO:0000256" key="1">
    <source>
        <dbReference type="ARBA" id="ARBA00001974"/>
    </source>
</evidence>
<keyword evidence="3" id="KW-0285">Flavoprotein</keyword>
<dbReference type="EMBL" id="WLYK01000017">
    <property type="protein sequence ID" value="MTD17253.1"/>
    <property type="molecule type" value="Genomic_DNA"/>
</dbReference>
<name>A0A7K1FVL4_9ACTN</name>
<dbReference type="InterPro" id="IPR037069">
    <property type="entry name" value="AcylCoA_DH/ox_N_sf"/>
</dbReference>
<dbReference type="SUPFAM" id="SSF56645">
    <property type="entry name" value="Acyl-CoA dehydrogenase NM domain-like"/>
    <property type="match status" value="1"/>
</dbReference>
<keyword evidence="4" id="KW-0274">FAD</keyword>
<reference evidence="8 9" key="1">
    <citation type="submission" date="2019-11" db="EMBL/GenBank/DDBJ databases">
        <authorList>
            <person name="Jiang L.-Q."/>
        </authorList>
    </citation>
    <scope>NUCLEOTIDE SEQUENCE [LARGE SCALE GENOMIC DNA]</scope>
    <source>
        <strain evidence="8 9">YIM 132087</strain>
    </source>
</reference>
<dbReference type="InterPro" id="IPR036250">
    <property type="entry name" value="AcylCo_DH-like_C"/>
</dbReference>
<comment type="similarity">
    <text evidence="2">Belongs to the acyl-CoA dehydrogenase family.</text>
</comment>
<evidence type="ECO:0000256" key="5">
    <source>
        <dbReference type="ARBA" id="ARBA00023002"/>
    </source>
</evidence>
<evidence type="ECO:0000256" key="2">
    <source>
        <dbReference type="ARBA" id="ARBA00009347"/>
    </source>
</evidence>
<evidence type="ECO:0000259" key="6">
    <source>
        <dbReference type="Pfam" id="PF00441"/>
    </source>
</evidence>